<sequence>EIEEDEEEFLSSICELGKAGLESLHIFVKEAADEYFERSWFPDPQCGLRELIIAGDSLSKVPTWVASLVNLEKLCISMDVINESDVEILRSLPSLRHLHIHVYEDDVESRAAMEKAMKEHPNRPTLVWYED</sequence>
<organism evidence="3 4">
    <name type="scientific">Triticum urartu</name>
    <name type="common">Red wild einkorn</name>
    <name type="synonym">Crithodium urartu</name>
    <dbReference type="NCBI Taxonomy" id="4572"/>
    <lineage>
        <taxon>Eukaryota</taxon>
        <taxon>Viridiplantae</taxon>
        <taxon>Streptophyta</taxon>
        <taxon>Embryophyta</taxon>
        <taxon>Tracheophyta</taxon>
        <taxon>Spermatophyta</taxon>
        <taxon>Magnoliopsida</taxon>
        <taxon>Liliopsida</taxon>
        <taxon>Poales</taxon>
        <taxon>Poaceae</taxon>
        <taxon>BOP clade</taxon>
        <taxon>Pooideae</taxon>
        <taxon>Triticodae</taxon>
        <taxon>Triticeae</taxon>
        <taxon>Triticinae</taxon>
        <taxon>Triticum</taxon>
    </lineage>
</organism>
<dbReference type="SUPFAM" id="SSF52058">
    <property type="entry name" value="L domain-like"/>
    <property type="match status" value="1"/>
</dbReference>
<keyword evidence="4" id="KW-1185">Reference proteome</keyword>
<dbReference type="Gene3D" id="3.80.10.10">
    <property type="entry name" value="Ribonuclease Inhibitor"/>
    <property type="match status" value="1"/>
</dbReference>
<protein>
    <recommendedName>
        <fullName evidence="2">Disease resistance R13L4/SHOC-2-like LRR domain-containing protein</fullName>
    </recommendedName>
</protein>
<dbReference type="EnsemblPlants" id="TuG1812G0500000311.01.T01">
    <property type="protein sequence ID" value="TuG1812G0500000311.01.T01.cds399512"/>
    <property type="gene ID" value="TuG1812G0500000311.01"/>
</dbReference>
<evidence type="ECO:0000313" key="4">
    <source>
        <dbReference type="Proteomes" id="UP000015106"/>
    </source>
</evidence>
<evidence type="ECO:0000259" key="2">
    <source>
        <dbReference type="Pfam" id="PF23598"/>
    </source>
</evidence>
<evidence type="ECO:0000313" key="3">
    <source>
        <dbReference type="EnsemblPlants" id="TuG1812G0500000311.01.T01.cds399512"/>
    </source>
</evidence>
<keyword evidence="1" id="KW-0677">Repeat</keyword>
<reference evidence="3" key="3">
    <citation type="submission" date="2022-06" db="UniProtKB">
        <authorList>
            <consortium name="EnsemblPlants"/>
        </authorList>
    </citation>
    <scope>IDENTIFICATION</scope>
</reference>
<dbReference type="Gramene" id="TuG1812G0500000311.01.T01">
    <property type="protein sequence ID" value="TuG1812G0500000311.01.T01.cds399512"/>
    <property type="gene ID" value="TuG1812G0500000311.01"/>
</dbReference>
<reference evidence="3" key="2">
    <citation type="submission" date="2018-03" db="EMBL/GenBank/DDBJ databases">
        <title>The Triticum urartu genome reveals the dynamic nature of wheat genome evolution.</title>
        <authorList>
            <person name="Ling H."/>
            <person name="Ma B."/>
            <person name="Shi X."/>
            <person name="Liu H."/>
            <person name="Dong L."/>
            <person name="Sun H."/>
            <person name="Cao Y."/>
            <person name="Gao Q."/>
            <person name="Zheng S."/>
            <person name="Li Y."/>
            <person name="Yu Y."/>
            <person name="Du H."/>
            <person name="Qi M."/>
            <person name="Li Y."/>
            <person name="Yu H."/>
            <person name="Cui Y."/>
            <person name="Wang N."/>
            <person name="Chen C."/>
            <person name="Wu H."/>
            <person name="Zhao Y."/>
            <person name="Zhang J."/>
            <person name="Li Y."/>
            <person name="Zhou W."/>
            <person name="Zhang B."/>
            <person name="Hu W."/>
            <person name="Eijk M."/>
            <person name="Tang J."/>
            <person name="Witsenboer H."/>
            <person name="Zhao S."/>
            <person name="Li Z."/>
            <person name="Zhang A."/>
            <person name="Wang D."/>
            <person name="Liang C."/>
        </authorList>
    </citation>
    <scope>NUCLEOTIDE SEQUENCE [LARGE SCALE GENOMIC DNA]</scope>
    <source>
        <strain evidence="3">cv. G1812</strain>
    </source>
</reference>
<name>A0A8R7QAY7_TRIUA</name>
<evidence type="ECO:0000256" key="1">
    <source>
        <dbReference type="ARBA" id="ARBA00022737"/>
    </source>
</evidence>
<feature type="domain" description="Disease resistance R13L4/SHOC-2-like LRR" evidence="2">
    <location>
        <begin position="4"/>
        <end position="103"/>
    </location>
</feature>
<accession>A0A8R7QAY7</accession>
<dbReference type="InterPro" id="IPR055414">
    <property type="entry name" value="LRR_R13L4/SHOC2-like"/>
</dbReference>
<reference evidence="4" key="1">
    <citation type="journal article" date="2013" name="Nature">
        <title>Draft genome of the wheat A-genome progenitor Triticum urartu.</title>
        <authorList>
            <person name="Ling H.Q."/>
            <person name="Zhao S."/>
            <person name="Liu D."/>
            <person name="Wang J."/>
            <person name="Sun H."/>
            <person name="Zhang C."/>
            <person name="Fan H."/>
            <person name="Li D."/>
            <person name="Dong L."/>
            <person name="Tao Y."/>
            <person name="Gao C."/>
            <person name="Wu H."/>
            <person name="Li Y."/>
            <person name="Cui Y."/>
            <person name="Guo X."/>
            <person name="Zheng S."/>
            <person name="Wang B."/>
            <person name="Yu K."/>
            <person name="Liang Q."/>
            <person name="Yang W."/>
            <person name="Lou X."/>
            <person name="Chen J."/>
            <person name="Feng M."/>
            <person name="Jian J."/>
            <person name="Zhang X."/>
            <person name="Luo G."/>
            <person name="Jiang Y."/>
            <person name="Liu J."/>
            <person name="Wang Z."/>
            <person name="Sha Y."/>
            <person name="Zhang B."/>
            <person name="Wu H."/>
            <person name="Tang D."/>
            <person name="Shen Q."/>
            <person name="Xue P."/>
            <person name="Zou S."/>
            <person name="Wang X."/>
            <person name="Liu X."/>
            <person name="Wang F."/>
            <person name="Yang Y."/>
            <person name="An X."/>
            <person name="Dong Z."/>
            <person name="Zhang K."/>
            <person name="Zhang X."/>
            <person name="Luo M.C."/>
            <person name="Dvorak J."/>
            <person name="Tong Y."/>
            <person name="Wang J."/>
            <person name="Yang H."/>
            <person name="Li Z."/>
            <person name="Wang D."/>
            <person name="Zhang A."/>
            <person name="Wang J."/>
        </authorList>
    </citation>
    <scope>NUCLEOTIDE SEQUENCE</scope>
    <source>
        <strain evidence="4">cv. G1812</strain>
    </source>
</reference>
<dbReference type="Pfam" id="PF23598">
    <property type="entry name" value="LRR_14"/>
    <property type="match status" value="1"/>
</dbReference>
<dbReference type="InterPro" id="IPR032675">
    <property type="entry name" value="LRR_dom_sf"/>
</dbReference>
<proteinExistence type="predicted"/>
<dbReference type="AlphaFoldDB" id="A0A8R7QAY7"/>
<dbReference type="Proteomes" id="UP000015106">
    <property type="component" value="Chromosome 5"/>
</dbReference>